<dbReference type="AlphaFoldDB" id="H6SJP1"/>
<keyword evidence="7 9" id="KW-0472">Membrane</keyword>
<dbReference type="PATRIC" id="fig|1150469.3.peg.1779"/>
<dbReference type="KEGG" id="rpm:RSPPHO_01580"/>
<protein>
    <recommendedName>
        <fullName evidence="12">Permease</fullName>
    </recommendedName>
</protein>
<feature type="transmembrane region" description="Helical" evidence="9">
    <location>
        <begin position="364"/>
        <end position="395"/>
    </location>
</feature>
<proteinExistence type="inferred from homology"/>
<feature type="transmembrane region" description="Helical" evidence="9">
    <location>
        <begin position="204"/>
        <end position="229"/>
    </location>
</feature>
<evidence type="ECO:0008006" key="12">
    <source>
        <dbReference type="Google" id="ProtNLM"/>
    </source>
</evidence>
<evidence type="ECO:0000256" key="3">
    <source>
        <dbReference type="ARBA" id="ARBA00022448"/>
    </source>
</evidence>
<evidence type="ECO:0000313" key="11">
    <source>
        <dbReference type="Proteomes" id="UP000033220"/>
    </source>
</evidence>
<feature type="transmembrane region" description="Helical" evidence="9">
    <location>
        <begin position="67"/>
        <end position="83"/>
    </location>
</feature>
<keyword evidence="4" id="KW-1003">Cell membrane</keyword>
<evidence type="ECO:0000256" key="5">
    <source>
        <dbReference type="ARBA" id="ARBA00022692"/>
    </source>
</evidence>
<dbReference type="PANTHER" id="PTHR21716">
    <property type="entry name" value="TRANSMEMBRANE PROTEIN"/>
    <property type="match status" value="1"/>
</dbReference>
<evidence type="ECO:0000256" key="9">
    <source>
        <dbReference type="SAM" id="Phobius"/>
    </source>
</evidence>
<reference evidence="10 11" key="1">
    <citation type="submission" date="2012-02" db="EMBL/GenBank/DDBJ databases">
        <title>Shotgun genome sequence of Phaeospirillum photometricum DSM 122.</title>
        <authorList>
            <person name="Duquesne K."/>
            <person name="Sturgis J."/>
        </authorList>
    </citation>
    <scope>NUCLEOTIDE SEQUENCE [LARGE SCALE GENOMIC DNA]</scope>
    <source>
        <strain evidence="11">DSM122</strain>
    </source>
</reference>
<keyword evidence="5 9" id="KW-0812">Transmembrane</keyword>
<feature type="transmembrane region" description="Helical" evidence="9">
    <location>
        <begin position="304"/>
        <end position="323"/>
    </location>
</feature>
<evidence type="ECO:0000256" key="2">
    <source>
        <dbReference type="ARBA" id="ARBA00009773"/>
    </source>
</evidence>
<dbReference type="Pfam" id="PF01594">
    <property type="entry name" value="AI-2E_transport"/>
    <property type="match status" value="1"/>
</dbReference>
<feature type="transmembrane region" description="Helical" evidence="9">
    <location>
        <begin position="117"/>
        <end position="141"/>
    </location>
</feature>
<feature type="transmembrane region" description="Helical" evidence="9">
    <location>
        <begin position="271"/>
        <end position="298"/>
    </location>
</feature>
<accession>H6SJP1</accession>
<evidence type="ECO:0000256" key="1">
    <source>
        <dbReference type="ARBA" id="ARBA00004651"/>
    </source>
</evidence>
<keyword evidence="6 9" id="KW-1133">Transmembrane helix</keyword>
<evidence type="ECO:0000256" key="6">
    <source>
        <dbReference type="ARBA" id="ARBA00022989"/>
    </source>
</evidence>
<evidence type="ECO:0000256" key="4">
    <source>
        <dbReference type="ARBA" id="ARBA00022475"/>
    </source>
</evidence>
<evidence type="ECO:0000256" key="7">
    <source>
        <dbReference type="ARBA" id="ARBA00023136"/>
    </source>
</evidence>
<comment type="subcellular location">
    <subcellularLocation>
        <location evidence="1">Cell membrane</location>
        <topology evidence="1">Multi-pass membrane protein</topology>
    </subcellularLocation>
</comment>
<dbReference type="GO" id="GO:0005886">
    <property type="term" value="C:plasma membrane"/>
    <property type="evidence" value="ECO:0007669"/>
    <property type="project" value="UniProtKB-SubCell"/>
</dbReference>
<dbReference type="HOGENOM" id="CLU_031275_8_0_5"/>
<organism evidence="10 11">
    <name type="scientific">Pararhodospirillum photometricum DSM 122</name>
    <dbReference type="NCBI Taxonomy" id="1150469"/>
    <lineage>
        <taxon>Bacteria</taxon>
        <taxon>Pseudomonadati</taxon>
        <taxon>Pseudomonadota</taxon>
        <taxon>Alphaproteobacteria</taxon>
        <taxon>Rhodospirillales</taxon>
        <taxon>Rhodospirillaceae</taxon>
        <taxon>Pararhodospirillum</taxon>
    </lineage>
</organism>
<feature type="transmembrane region" description="Helical" evidence="9">
    <location>
        <begin position="328"/>
        <end position="344"/>
    </location>
</feature>
<dbReference type="STRING" id="1150469.RSPPHO_01580"/>
<dbReference type="eggNOG" id="COG0628">
    <property type="taxonomic scope" value="Bacteria"/>
</dbReference>
<dbReference type="PANTHER" id="PTHR21716:SF53">
    <property type="entry name" value="PERMEASE PERM-RELATED"/>
    <property type="match status" value="1"/>
</dbReference>
<dbReference type="InterPro" id="IPR002549">
    <property type="entry name" value="AI-2E-like"/>
</dbReference>
<name>H6SJP1_PARPM</name>
<sequence>MRGTRLLCAGWPIPGPSTPARWRSATVSLRPRTTGKGLPPSRPSASRSLRDAEVSPQEVRVTRASQIRFWLIGIGIFAVLLYLLRSVLAPFVAGMAVAYILDPLADRLEALGLSRLWATLTITLGFIFVLVLALLFLLPLVHGQIVAFLTNVPSYTAVLVDKGQDLLSVLREALGDERMARVTEGLESTAGEVTKWVVSVVSRVITQGAALVSLLSVLFITPVITFYMLRDWDRMVASLNACLPLPYADTIRTQMCLIDRTIAGFVRGQSAVCLCLGTFYAVGLTLAGLDLGLVVGLASGLLSFIPYVGTLFGFFASLGLALAQFDDWTRIAVVVGIFLMGQMIEGNVLTPKLVGDRVGLHPVWIIFALLAGAGLFGFVGVLLAVPVAAVIGVVVRFFLAQYLASPLYSGGDKESA</sequence>
<keyword evidence="11" id="KW-1185">Reference proteome</keyword>
<dbReference type="GO" id="GO:0055085">
    <property type="term" value="P:transmembrane transport"/>
    <property type="evidence" value="ECO:0007669"/>
    <property type="project" value="TreeGrafter"/>
</dbReference>
<dbReference type="EMBL" id="HE663493">
    <property type="protein sequence ID" value="CCG08206.1"/>
    <property type="molecule type" value="Genomic_DNA"/>
</dbReference>
<gene>
    <name evidence="10" type="ORF">RSPPHO_01580</name>
</gene>
<evidence type="ECO:0000256" key="8">
    <source>
        <dbReference type="SAM" id="MobiDB-lite"/>
    </source>
</evidence>
<evidence type="ECO:0000313" key="10">
    <source>
        <dbReference type="EMBL" id="CCG08206.1"/>
    </source>
</evidence>
<comment type="similarity">
    <text evidence="2">Belongs to the autoinducer-2 exporter (AI-2E) (TC 2.A.86) family.</text>
</comment>
<dbReference type="Proteomes" id="UP000033220">
    <property type="component" value="Chromosome DSM 122"/>
</dbReference>
<keyword evidence="3" id="KW-0813">Transport</keyword>
<feature type="region of interest" description="Disordered" evidence="8">
    <location>
        <begin position="30"/>
        <end position="51"/>
    </location>
</feature>